<sequence>MDLTRLTELRELMTRLASPDALAYRVLPNVTLMSAVAPTLPMADVTEPTFALVARGTKHVCLGDQVFDYSTGQYLIVSVDLPLEAHVAEATKEAPYLGLGLALRPEAIASLLLEVGSAPAPLSDPPGIAVSALTDELIEPIIRLLRLVDRPADIPVLANSIEREFLWRLINGAQGPMVRQIGLADSRMAQIGRAIRHIRTHYAEPLRIENLAQVAGMSVTSFHRHFLAVTSMTPIGYLKQIRLQTARSLLLASAEDVATVGFAVGYNSASQFSREYRRQFGEAPGRDGRRLRQTEDTRNSTD</sequence>
<dbReference type="SMART" id="SM00342">
    <property type="entry name" value="HTH_ARAC"/>
    <property type="match status" value="1"/>
</dbReference>
<evidence type="ECO:0000256" key="3">
    <source>
        <dbReference type="ARBA" id="ARBA00023163"/>
    </source>
</evidence>
<evidence type="ECO:0000313" key="6">
    <source>
        <dbReference type="EMBL" id="SMG26835.1"/>
    </source>
</evidence>
<dbReference type="Proteomes" id="UP000193228">
    <property type="component" value="Unassembled WGS sequence"/>
</dbReference>
<evidence type="ECO:0000256" key="2">
    <source>
        <dbReference type="ARBA" id="ARBA00023125"/>
    </source>
</evidence>
<proteinExistence type="predicted"/>
<dbReference type="GO" id="GO:0043565">
    <property type="term" value="F:sequence-specific DNA binding"/>
    <property type="evidence" value="ECO:0007669"/>
    <property type="project" value="InterPro"/>
</dbReference>
<evidence type="ECO:0000256" key="1">
    <source>
        <dbReference type="ARBA" id="ARBA00023015"/>
    </source>
</evidence>
<dbReference type="PROSITE" id="PS01124">
    <property type="entry name" value="HTH_ARAC_FAMILY_2"/>
    <property type="match status" value="1"/>
</dbReference>
<evidence type="ECO:0000259" key="5">
    <source>
        <dbReference type="PROSITE" id="PS01124"/>
    </source>
</evidence>
<feature type="region of interest" description="Disordered" evidence="4">
    <location>
        <begin position="280"/>
        <end position="302"/>
    </location>
</feature>
<gene>
    <name evidence="6" type="ORF">SAMN06265784_102584</name>
</gene>
<dbReference type="PANTHER" id="PTHR43436">
    <property type="entry name" value="ARAC-FAMILY TRANSCRIPTIONAL REGULATOR"/>
    <property type="match status" value="1"/>
</dbReference>
<dbReference type="AlphaFoldDB" id="A0A1X7JFL8"/>
<reference evidence="7" key="1">
    <citation type="submission" date="2017-04" db="EMBL/GenBank/DDBJ databases">
        <authorList>
            <person name="Varghese N."/>
            <person name="Submissions S."/>
        </authorList>
    </citation>
    <scope>NUCLEOTIDE SEQUENCE [LARGE SCALE GENOMIC DNA]</scope>
    <source>
        <strain evidence="7">LMG 29540</strain>
    </source>
</reference>
<dbReference type="InterPro" id="IPR018060">
    <property type="entry name" value="HTH_AraC"/>
</dbReference>
<dbReference type="Pfam" id="PF12833">
    <property type="entry name" value="HTH_18"/>
    <property type="match status" value="1"/>
</dbReference>
<name>A0A1X7JFL8_9BURK</name>
<dbReference type="SUPFAM" id="SSF46689">
    <property type="entry name" value="Homeodomain-like"/>
    <property type="match status" value="2"/>
</dbReference>
<keyword evidence="3" id="KW-0804">Transcription</keyword>
<keyword evidence="7" id="KW-1185">Reference proteome</keyword>
<dbReference type="Pfam" id="PF06719">
    <property type="entry name" value="AraC_N"/>
    <property type="match status" value="1"/>
</dbReference>
<dbReference type="STRING" id="1515439.SAMN06265784_102584"/>
<dbReference type="GO" id="GO:0003700">
    <property type="term" value="F:DNA-binding transcription factor activity"/>
    <property type="evidence" value="ECO:0007669"/>
    <property type="project" value="InterPro"/>
</dbReference>
<evidence type="ECO:0000256" key="4">
    <source>
        <dbReference type="SAM" id="MobiDB-lite"/>
    </source>
</evidence>
<dbReference type="InterPro" id="IPR018062">
    <property type="entry name" value="HTH_AraC-typ_CS"/>
</dbReference>
<dbReference type="EMBL" id="FXAT01000002">
    <property type="protein sequence ID" value="SMG26835.1"/>
    <property type="molecule type" value="Genomic_DNA"/>
</dbReference>
<accession>A0A1X7JFL8</accession>
<dbReference type="InterPro" id="IPR009057">
    <property type="entry name" value="Homeodomain-like_sf"/>
</dbReference>
<dbReference type="Gene3D" id="1.10.10.60">
    <property type="entry name" value="Homeodomain-like"/>
    <property type="match status" value="2"/>
</dbReference>
<evidence type="ECO:0000313" key="7">
    <source>
        <dbReference type="Proteomes" id="UP000193228"/>
    </source>
</evidence>
<keyword evidence="2" id="KW-0238">DNA-binding</keyword>
<feature type="domain" description="HTH araC/xylS-type" evidence="5">
    <location>
        <begin position="192"/>
        <end position="290"/>
    </location>
</feature>
<dbReference type="RefSeq" id="WP_085481701.1">
    <property type="nucleotide sequence ID" value="NZ_FXAT01000002.1"/>
</dbReference>
<protein>
    <submittedName>
        <fullName evidence="6">Transcriptional regulator, AraC family</fullName>
    </submittedName>
</protein>
<keyword evidence="1" id="KW-0805">Transcription regulation</keyword>
<dbReference type="OrthoDB" id="34150at2"/>
<dbReference type="PROSITE" id="PS00041">
    <property type="entry name" value="HTH_ARAC_FAMILY_1"/>
    <property type="match status" value="1"/>
</dbReference>
<dbReference type="InterPro" id="IPR009594">
    <property type="entry name" value="Tscrpt_reg_HTH_AraC_N"/>
</dbReference>
<organism evidence="6 7">
    <name type="scientific">Paraburkholderia susongensis</name>
    <dbReference type="NCBI Taxonomy" id="1515439"/>
    <lineage>
        <taxon>Bacteria</taxon>
        <taxon>Pseudomonadati</taxon>
        <taxon>Pseudomonadota</taxon>
        <taxon>Betaproteobacteria</taxon>
        <taxon>Burkholderiales</taxon>
        <taxon>Burkholderiaceae</taxon>
        <taxon>Paraburkholderia</taxon>
    </lineage>
</organism>
<dbReference type="PANTHER" id="PTHR43436:SF1">
    <property type="entry name" value="TRANSCRIPTIONAL REGULATORY PROTEIN"/>
    <property type="match status" value="1"/>
</dbReference>